<keyword evidence="3" id="KW-1185">Reference proteome</keyword>
<protein>
    <recommendedName>
        <fullName evidence="1">DUF7887 domain-containing protein</fullName>
    </recommendedName>
</protein>
<gene>
    <name evidence="2" type="ORF">DUNSADRAFT_15113</name>
</gene>
<dbReference type="Proteomes" id="UP000815325">
    <property type="component" value="Unassembled WGS sequence"/>
</dbReference>
<comment type="caution">
    <text evidence="2">The sequence shown here is derived from an EMBL/GenBank/DDBJ whole genome shotgun (WGS) entry which is preliminary data.</text>
</comment>
<proteinExistence type="predicted"/>
<accession>A0ABQ7H222</accession>
<reference evidence="2" key="1">
    <citation type="submission" date="2017-08" db="EMBL/GenBank/DDBJ databases">
        <authorList>
            <person name="Polle J.E."/>
            <person name="Barry K."/>
            <person name="Cushman J."/>
            <person name="Schmutz J."/>
            <person name="Tran D."/>
            <person name="Hathwaick L.T."/>
            <person name="Yim W.C."/>
            <person name="Jenkins J."/>
            <person name="Mckie-Krisberg Z.M."/>
            <person name="Prochnik S."/>
            <person name="Lindquist E."/>
            <person name="Dockter R.B."/>
            <person name="Adam C."/>
            <person name="Molina H."/>
            <person name="Bunkerborg J."/>
            <person name="Jin E."/>
            <person name="Buchheim M."/>
            <person name="Magnuson J."/>
        </authorList>
    </citation>
    <scope>NUCLEOTIDE SEQUENCE</scope>
    <source>
        <strain evidence="2">CCAP 19/18</strain>
    </source>
</reference>
<dbReference type="PANTHER" id="PTHR38389:SF1">
    <property type="entry name" value="DNA-DIRECTED RNA POLYMERASE SUBUNIT BETA"/>
    <property type="match status" value="1"/>
</dbReference>
<sequence>MLLNKIKFTSGFHTCAPRPVSRRLVQACSAQSNKKPNSASEPSLQNAIRLPPPLSSIAIPNSVYSALCGAVVVAELGLVDAAYSGDWSRIGILSTEQELQLQQAVLIIAAIHGAEAAIAAYLAKGKGVDDVGELLAVALRAFFFGALEINKVSQMEPLR</sequence>
<evidence type="ECO:0000313" key="2">
    <source>
        <dbReference type="EMBL" id="KAF5840913.1"/>
    </source>
</evidence>
<organism evidence="2 3">
    <name type="scientific">Dunaliella salina</name>
    <name type="common">Green alga</name>
    <name type="synonym">Protococcus salinus</name>
    <dbReference type="NCBI Taxonomy" id="3046"/>
    <lineage>
        <taxon>Eukaryota</taxon>
        <taxon>Viridiplantae</taxon>
        <taxon>Chlorophyta</taxon>
        <taxon>core chlorophytes</taxon>
        <taxon>Chlorophyceae</taxon>
        <taxon>CS clade</taxon>
        <taxon>Chlamydomonadales</taxon>
        <taxon>Dunaliellaceae</taxon>
        <taxon>Dunaliella</taxon>
    </lineage>
</organism>
<feature type="domain" description="DUF7887" evidence="1">
    <location>
        <begin position="69"/>
        <end position="108"/>
    </location>
</feature>
<dbReference type="EMBL" id="MU069500">
    <property type="protein sequence ID" value="KAF5840913.1"/>
    <property type="molecule type" value="Genomic_DNA"/>
</dbReference>
<evidence type="ECO:0000259" key="1">
    <source>
        <dbReference type="Pfam" id="PF25397"/>
    </source>
</evidence>
<dbReference type="InterPro" id="IPR057209">
    <property type="entry name" value="DUF7887"/>
</dbReference>
<dbReference type="Pfam" id="PF25397">
    <property type="entry name" value="DUF7887"/>
    <property type="match status" value="1"/>
</dbReference>
<dbReference type="PANTHER" id="PTHR38389">
    <property type="entry name" value="DNA-DIRECTED RNA POLYMERASE SUBUNIT BETA"/>
    <property type="match status" value="1"/>
</dbReference>
<evidence type="ECO:0000313" key="3">
    <source>
        <dbReference type="Proteomes" id="UP000815325"/>
    </source>
</evidence>
<name>A0ABQ7H222_DUNSA</name>